<reference evidence="1" key="1">
    <citation type="submission" date="2022-01" db="EMBL/GenBank/DDBJ databases">
        <authorList>
            <person name="King R."/>
        </authorList>
    </citation>
    <scope>NUCLEOTIDE SEQUENCE</scope>
</reference>
<protein>
    <recommendedName>
        <fullName evidence="3">SWIM-type domain-containing protein</fullName>
    </recommendedName>
</protein>
<comment type="caution">
    <text evidence="1">The sequence shown here is derived from an EMBL/GenBank/DDBJ whole genome shotgun (WGS) entry which is preliminary data.</text>
</comment>
<organism evidence="1 2">
    <name type="scientific">Diabrotica balteata</name>
    <name type="common">Banded cucumber beetle</name>
    <dbReference type="NCBI Taxonomy" id="107213"/>
    <lineage>
        <taxon>Eukaryota</taxon>
        <taxon>Metazoa</taxon>
        <taxon>Ecdysozoa</taxon>
        <taxon>Arthropoda</taxon>
        <taxon>Hexapoda</taxon>
        <taxon>Insecta</taxon>
        <taxon>Pterygota</taxon>
        <taxon>Neoptera</taxon>
        <taxon>Endopterygota</taxon>
        <taxon>Coleoptera</taxon>
        <taxon>Polyphaga</taxon>
        <taxon>Cucujiformia</taxon>
        <taxon>Chrysomeloidea</taxon>
        <taxon>Chrysomelidae</taxon>
        <taxon>Galerucinae</taxon>
        <taxon>Diabroticina</taxon>
        <taxon>Diabroticites</taxon>
        <taxon>Diabrotica</taxon>
    </lineage>
</organism>
<sequence length="187" mass="21111">METGFIKANGSNLPRIDCFTLVNFFATNSDFNSAEFINVKISMSSRQAYGDDAVGYVQLRRDANLCTVKCKIFPEHKVRNKQYSATMIVDEENSAIVSVECHDCAASQEGCKHAVAFIMWVHRRSEKPSCTSVECYWKKSRLAKVGTSLNCITSKELSNIGQRTYIPDSRVLCDFLKESKKRKITNV</sequence>
<dbReference type="PANTHER" id="PTHR39953:SF1">
    <property type="entry name" value="RE54151P"/>
    <property type="match status" value="1"/>
</dbReference>
<evidence type="ECO:0000313" key="2">
    <source>
        <dbReference type="Proteomes" id="UP001153709"/>
    </source>
</evidence>
<keyword evidence="2" id="KW-1185">Reference proteome</keyword>
<dbReference type="EMBL" id="CAKJVB030000090">
    <property type="protein sequence ID" value="CAH1228177.1"/>
    <property type="molecule type" value="Genomic_DNA"/>
</dbReference>
<dbReference type="OrthoDB" id="261614at2759"/>
<dbReference type="PANTHER" id="PTHR39953">
    <property type="entry name" value="RE54151P"/>
    <property type="match status" value="1"/>
</dbReference>
<gene>
    <name evidence="1" type="ORF">DIABBA_LOCUS128</name>
</gene>
<name>A0A9P0GU97_DIABA</name>
<evidence type="ECO:0008006" key="3">
    <source>
        <dbReference type="Google" id="ProtNLM"/>
    </source>
</evidence>
<accession>A0A9P0GU97</accession>
<dbReference type="Proteomes" id="UP001153709">
    <property type="component" value="Unassembled WGS sequence"/>
</dbReference>
<proteinExistence type="predicted"/>
<dbReference type="AlphaFoldDB" id="A0A9P0GU97"/>
<evidence type="ECO:0000313" key="1">
    <source>
        <dbReference type="EMBL" id="CAH1228177.1"/>
    </source>
</evidence>